<evidence type="ECO:0000313" key="1">
    <source>
        <dbReference type="EMBL" id="OUP62574.1"/>
    </source>
</evidence>
<evidence type="ECO:0000313" key="2">
    <source>
        <dbReference type="Proteomes" id="UP000196386"/>
    </source>
</evidence>
<dbReference type="AlphaFoldDB" id="A0A1Y4MH91"/>
<proteinExistence type="predicted"/>
<sequence length="64" mass="7479">MWTLKIVILIAKGKRDKKRGLSQFFVYVWRAIKHETLVKNGIRAEKTLRRGGYNNGRKVSVLHV</sequence>
<accession>A0A1Y4MH91</accession>
<comment type="caution">
    <text evidence="1">The sequence shown here is derived from an EMBL/GenBank/DDBJ whole genome shotgun (WGS) entry which is preliminary data.</text>
</comment>
<dbReference type="Proteomes" id="UP000196386">
    <property type="component" value="Unassembled WGS sequence"/>
</dbReference>
<reference evidence="2" key="1">
    <citation type="submission" date="2017-04" db="EMBL/GenBank/DDBJ databases">
        <title>Function of individual gut microbiota members based on whole genome sequencing of pure cultures obtained from chicken caecum.</title>
        <authorList>
            <person name="Medvecky M."/>
            <person name="Cejkova D."/>
            <person name="Polansky O."/>
            <person name="Karasova D."/>
            <person name="Kubasova T."/>
            <person name="Cizek A."/>
            <person name="Rychlik I."/>
        </authorList>
    </citation>
    <scope>NUCLEOTIDE SEQUENCE [LARGE SCALE GENOMIC DNA]</scope>
    <source>
        <strain evidence="2">An175</strain>
    </source>
</reference>
<organism evidence="1 2">
    <name type="scientific">Anaerotruncus colihominis</name>
    <dbReference type="NCBI Taxonomy" id="169435"/>
    <lineage>
        <taxon>Bacteria</taxon>
        <taxon>Bacillati</taxon>
        <taxon>Bacillota</taxon>
        <taxon>Clostridia</taxon>
        <taxon>Eubacteriales</taxon>
        <taxon>Oscillospiraceae</taxon>
        <taxon>Anaerotruncus</taxon>
    </lineage>
</organism>
<name>A0A1Y4MH91_9FIRM</name>
<protein>
    <submittedName>
        <fullName evidence="1">Uncharacterized protein</fullName>
    </submittedName>
</protein>
<dbReference type="EMBL" id="NFKP01000082">
    <property type="protein sequence ID" value="OUP62574.1"/>
    <property type="molecule type" value="Genomic_DNA"/>
</dbReference>
<gene>
    <name evidence="1" type="ORF">B5F11_20770</name>
</gene>